<comment type="caution">
    <text evidence="2">The sequence shown here is derived from an EMBL/GenBank/DDBJ whole genome shotgun (WGS) entry which is preliminary data.</text>
</comment>
<dbReference type="NCBIfam" id="TIGR02532">
    <property type="entry name" value="IV_pilin_GFxxxE"/>
    <property type="match status" value="1"/>
</dbReference>
<dbReference type="Gene3D" id="3.30.700.10">
    <property type="entry name" value="Glycoprotein, Type 4 Pilin"/>
    <property type="match status" value="1"/>
</dbReference>
<name>A0A5C5ZRP8_9BACT</name>
<dbReference type="InterPro" id="IPR045584">
    <property type="entry name" value="Pilin-like"/>
</dbReference>
<dbReference type="InterPro" id="IPR012902">
    <property type="entry name" value="N_methyl_site"/>
</dbReference>
<protein>
    <submittedName>
        <fullName evidence="2">Type II secretion system protein G</fullName>
    </submittedName>
</protein>
<keyword evidence="1" id="KW-0812">Transmembrane</keyword>
<evidence type="ECO:0000256" key="1">
    <source>
        <dbReference type="SAM" id="Phobius"/>
    </source>
</evidence>
<keyword evidence="1" id="KW-0472">Membrane</keyword>
<dbReference type="EMBL" id="SJPQ01000001">
    <property type="protein sequence ID" value="TWT89916.1"/>
    <property type="molecule type" value="Genomic_DNA"/>
</dbReference>
<gene>
    <name evidence="2" type="primary">xcpT_3</name>
    <name evidence="2" type="ORF">Mal64_02980</name>
</gene>
<keyword evidence="1" id="KW-1133">Transmembrane helix</keyword>
<sequence>MSPSHTSRGAFSLLELMAVVVVLGVLAAIIVPRVSIHVDNSQATVCHVNKRLVESQAHLWWFHNDEFPLSDLSDIEVDPDYFPEGIPTCPIDGTSYTIDTNTGLVNGHNH</sequence>
<dbReference type="Proteomes" id="UP000315440">
    <property type="component" value="Unassembled WGS sequence"/>
</dbReference>
<feature type="transmembrane region" description="Helical" evidence="1">
    <location>
        <begin position="12"/>
        <end position="31"/>
    </location>
</feature>
<proteinExistence type="predicted"/>
<dbReference type="RefSeq" id="WP_146396016.1">
    <property type="nucleotide sequence ID" value="NZ_SJPQ01000001.1"/>
</dbReference>
<dbReference type="SUPFAM" id="SSF54523">
    <property type="entry name" value="Pili subunits"/>
    <property type="match status" value="1"/>
</dbReference>
<dbReference type="OrthoDB" id="275641at2"/>
<organism evidence="2 3">
    <name type="scientific">Pseudobythopirellula maris</name>
    <dbReference type="NCBI Taxonomy" id="2527991"/>
    <lineage>
        <taxon>Bacteria</taxon>
        <taxon>Pseudomonadati</taxon>
        <taxon>Planctomycetota</taxon>
        <taxon>Planctomycetia</taxon>
        <taxon>Pirellulales</taxon>
        <taxon>Lacipirellulaceae</taxon>
        <taxon>Pseudobythopirellula</taxon>
    </lineage>
</organism>
<keyword evidence="3" id="KW-1185">Reference proteome</keyword>
<accession>A0A5C5ZRP8</accession>
<evidence type="ECO:0000313" key="2">
    <source>
        <dbReference type="EMBL" id="TWT89916.1"/>
    </source>
</evidence>
<reference evidence="2 3" key="1">
    <citation type="submission" date="2019-02" db="EMBL/GenBank/DDBJ databases">
        <title>Deep-cultivation of Planctomycetes and their phenomic and genomic characterization uncovers novel biology.</title>
        <authorList>
            <person name="Wiegand S."/>
            <person name="Jogler M."/>
            <person name="Boedeker C."/>
            <person name="Pinto D."/>
            <person name="Vollmers J."/>
            <person name="Rivas-Marin E."/>
            <person name="Kohn T."/>
            <person name="Peeters S.H."/>
            <person name="Heuer A."/>
            <person name="Rast P."/>
            <person name="Oberbeckmann S."/>
            <person name="Bunk B."/>
            <person name="Jeske O."/>
            <person name="Meyerdierks A."/>
            <person name="Storesund J.E."/>
            <person name="Kallscheuer N."/>
            <person name="Luecker S."/>
            <person name="Lage O.M."/>
            <person name="Pohl T."/>
            <person name="Merkel B.J."/>
            <person name="Hornburger P."/>
            <person name="Mueller R.-W."/>
            <person name="Bruemmer F."/>
            <person name="Labrenz M."/>
            <person name="Spormann A.M."/>
            <person name="Op Den Camp H."/>
            <person name="Overmann J."/>
            <person name="Amann R."/>
            <person name="Jetten M.S.M."/>
            <person name="Mascher T."/>
            <person name="Medema M.H."/>
            <person name="Devos D.P."/>
            <person name="Kaster A.-K."/>
            <person name="Ovreas L."/>
            <person name="Rohde M."/>
            <person name="Galperin M.Y."/>
            <person name="Jogler C."/>
        </authorList>
    </citation>
    <scope>NUCLEOTIDE SEQUENCE [LARGE SCALE GENOMIC DNA]</scope>
    <source>
        <strain evidence="2 3">Mal64</strain>
    </source>
</reference>
<dbReference type="AlphaFoldDB" id="A0A5C5ZRP8"/>
<evidence type="ECO:0000313" key="3">
    <source>
        <dbReference type="Proteomes" id="UP000315440"/>
    </source>
</evidence>